<sequence length="175" mass="19869">MSQVKLLFQKYSSPQCILCGEQGILTREHKFKHAVLKNSFGDEKLRLGSKESFFEGKSKSIQSTSAKSLKFNTQICLPCNSSRTQPGDRQFDKLIEFLIDAEKEGLSPNSVFETKDFQVGSEGRINLLRYFAKLLCNFLSDANYPVPLRLSEFAICRSDDNCLKIGVEKMLIMHN</sequence>
<name>A0A1A8TT01_9GAMM</name>
<evidence type="ECO:0000313" key="1">
    <source>
        <dbReference type="EMBL" id="SBS36469.1"/>
    </source>
</evidence>
<evidence type="ECO:0000313" key="2">
    <source>
        <dbReference type="Proteomes" id="UP000092627"/>
    </source>
</evidence>
<evidence type="ECO:0008006" key="3">
    <source>
        <dbReference type="Google" id="ProtNLM"/>
    </source>
</evidence>
<dbReference type="RefSeq" id="WP_067213500.1">
    <property type="nucleotide sequence ID" value="NZ_FLOC01000038.1"/>
</dbReference>
<gene>
    <name evidence="1" type="ORF">MAQ5080_03457</name>
</gene>
<dbReference type="AlphaFoldDB" id="A0A1A8TT01"/>
<keyword evidence="2" id="KW-1185">Reference proteome</keyword>
<reference evidence="1 2" key="1">
    <citation type="submission" date="2016-06" db="EMBL/GenBank/DDBJ databases">
        <authorList>
            <person name="Kjaerup R.B."/>
            <person name="Dalgaard T.S."/>
            <person name="Juul-Madsen H.R."/>
        </authorList>
    </citation>
    <scope>NUCLEOTIDE SEQUENCE [LARGE SCALE GENOMIC DNA]</scope>
    <source>
        <strain evidence="1 2">CECT 5080</strain>
    </source>
</reference>
<organism evidence="1 2">
    <name type="scientific">Marinomonas aquimarina</name>
    <dbReference type="NCBI Taxonomy" id="295068"/>
    <lineage>
        <taxon>Bacteria</taxon>
        <taxon>Pseudomonadati</taxon>
        <taxon>Pseudomonadota</taxon>
        <taxon>Gammaproteobacteria</taxon>
        <taxon>Oceanospirillales</taxon>
        <taxon>Oceanospirillaceae</taxon>
        <taxon>Marinomonas</taxon>
    </lineage>
</organism>
<protein>
    <recommendedName>
        <fullName evidence="3">HNH endonuclease</fullName>
    </recommendedName>
</protein>
<dbReference type="EMBL" id="FLOC01000038">
    <property type="protein sequence ID" value="SBS36469.1"/>
    <property type="molecule type" value="Genomic_DNA"/>
</dbReference>
<accession>A0A1A8TT01</accession>
<dbReference type="OrthoDB" id="9150066at2"/>
<dbReference type="Proteomes" id="UP000092627">
    <property type="component" value="Unassembled WGS sequence"/>
</dbReference>
<proteinExistence type="predicted"/>